<feature type="binding site" evidence="12">
    <location>
        <position position="46"/>
    </location>
    <ligand>
        <name>ATP</name>
        <dbReference type="ChEBI" id="CHEBI:30616"/>
    </ligand>
</feature>
<evidence type="ECO:0000256" key="9">
    <source>
        <dbReference type="ARBA" id="ARBA00022840"/>
    </source>
</evidence>
<accession>A0A9P3Q9D9</accession>
<dbReference type="AlphaFoldDB" id="A0A9P3Q9D9"/>
<evidence type="ECO:0000256" key="10">
    <source>
        <dbReference type="ARBA" id="ARBA00022989"/>
    </source>
</evidence>
<dbReference type="GO" id="GO:0080090">
    <property type="term" value="P:regulation of primary metabolic process"/>
    <property type="evidence" value="ECO:0007669"/>
    <property type="project" value="UniProtKB-ARBA"/>
</dbReference>
<keyword evidence="4" id="KW-0723">Serine/threonine-protein kinase</keyword>
<dbReference type="Proteomes" id="UP001165663">
    <property type="component" value="Unassembled WGS sequence"/>
</dbReference>
<evidence type="ECO:0000256" key="1">
    <source>
        <dbReference type="ARBA" id="ARBA00004162"/>
    </source>
</evidence>
<evidence type="ECO:0000256" key="8">
    <source>
        <dbReference type="ARBA" id="ARBA00022777"/>
    </source>
</evidence>
<keyword evidence="18" id="KW-1185">Reference proteome</keyword>
<evidence type="ECO:0000313" key="18">
    <source>
        <dbReference type="Proteomes" id="UP001064782"/>
    </source>
</evidence>
<dbReference type="CDD" id="cd14014">
    <property type="entry name" value="STKc_PknB_like"/>
    <property type="match status" value="1"/>
</dbReference>
<dbReference type="FunFam" id="1.10.510.10:FF:000021">
    <property type="entry name" value="Serine/threonine protein kinase"/>
    <property type="match status" value="1"/>
</dbReference>
<keyword evidence="8" id="KW-0418">Kinase</keyword>
<evidence type="ECO:0000256" key="3">
    <source>
        <dbReference type="ARBA" id="ARBA00022475"/>
    </source>
</evidence>
<keyword evidence="9 12" id="KW-0067">ATP-binding</keyword>
<feature type="domain" description="Protein kinase" evidence="15">
    <location>
        <begin position="17"/>
        <end position="277"/>
    </location>
</feature>
<dbReference type="Gene3D" id="1.10.510.10">
    <property type="entry name" value="Transferase(Phosphotransferase) domain 1"/>
    <property type="match status" value="1"/>
</dbReference>
<dbReference type="PROSITE" id="PS00108">
    <property type="entry name" value="PROTEIN_KINASE_ST"/>
    <property type="match status" value="1"/>
</dbReference>
<proteinExistence type="predicted"/>
<protein>
    <recommendedName>
        <fullName evidence="2">non-specific serine/threonine protein kinase</fullName>
        <ecNumber evidence="2">2.7.11.1</ecNumber>
    </recommendedName>
</protein>
<evidence type="ECO:0000256" key="13">
    <source>
        <dbReference type="SAM" id="MobiDB-lite"/>
    </source>
</evidence>
<evidence type="ECO:0000256" key="2">
    <source>
        <dbReference type="ARBA" id="ARBA00012513"/>
    </source>
</evidence>
<comment type="caution">
    <text evidence="17">The sequence shown here is derived from an EMBL/GenBank/DDBJ whole genome shotgun (WGS) entry which is preliminary data.</text>
</comment>
<reference evidence="17" key="1">
    <citation type="submission" date="2022-08" db="EMBL/GenBank/DDBJ databases">
        <title>Mycobacterium kiyosense sp. nov., scotochromogenic slow-glowing species isolated from respiratory specimens.</title>
        <authorList>
            <person name="Fukano H."/>
            <person name="Kazumi Y."/>
            <person name="Sakagami N."/>
            <person name="Ato M."/>
            <person name="Mitarai S."/>
            <person name="Hoshino Y."/>
        </authorList>
    </citation>
    <scope>NUCLEOTIDE SEQUENCE</scope>
    <source>
        <strain evidence="17">1413</strain>
        <strain evidence="16">SRL2020-028</strain>
    </source>
</reference>
<evidence type="ECO:0000256" key="11">
    <source>
        <dbReference type="ARBA" id="ARBA00023136"/>
    </source>
</evidence>
<evidence type="ECO:0000259" key="15">
    <source>
        <dbReference type="PROSITE" id="PS50011"/>
    </source>
</evidence>
<dbReference type="EMBL" id="BRXE01000044">
    <property type="protein sequence ID" value="GLB84227.1"/>
    <property type="molecule type" value="Genomic_DNA"/>
</dbReference>
<feature type="transmembrane region" description="Helical" evidence="14">
    <location>
        <begin position="350"/>
        <end position="374"/>
    </location>
</feature>
<keyword evidence="5" id="KW-0808">Transferase</keyword>
<name>A0A9P3Q9D9_9MYCO</name>
<keyword evidence="7 12" id="KW-0547">Nucleotide-binding</keyword>
<dbReference type="EC" id="2.7.11.1" evidence="2"/>
<dbReference type="SMART" id="SM00220">
    <property type="entry name" value="S_TKc"/>
    <property type="match status" value="1"/>
</dbReference>
<evidence type="ECO:0000256" key="4">
    <source>
        <dbReference type="ARBA" id="ARBA00022527"/>
    </source>
</evidence>
<dbReference type="InterPro" id="IPR017441">
    <property type="entry name" value="Protein_kinase_ATP_BS"/>
</dbReference>
<keyword evidence="6 14" id="KW-0812">Transmembrane</keyword>
<dbReference type="Pfam" id="PF00069">
    <property type="entry name" value="Pkinase"/>
    <property type="match status" value="1"/>
</dbReference>
<evidence type="ECO:0000313" key="17">
    <source>
        <dbReference type="EMBL" id="GLD32419.1"/>
    </source>
</evidence>
<dbReference type="SUPFAM" id="SSF56112">
    <property type="entry name" value="Protein kinase-like (PK-like)"/>
    <property type="match status" value="1"/>
</dbReference>
<dbReference type="PROSITE" id="PS50011">
    <property type="entry name" value="PROTEIN_KINASE_DOM"/>
    <property type="match status" value="1"/>
</dbReference>
<evidence type="ECO:0000256" key="6">
    <source>
        <dbReference type="ARBA" id="ARBA00022692"/>
    </source>
</evidence>
<feature type="compositionally biased region" description="Pro residues" evidence="13">
    <location>
        <begin position="299"/>
        <end position="321"/>
    </location>
</feature>
<evidence type="ECO:0000256" key="12">
    <source>
        <dbReference type="PROSITE-ProRule" id="PRU10141"/>
    </source>
</evidence>
<evidence type="ECO:0000256" key="7">
    <source>
        <dbReference type="ARBA" id="ARBA00022741"/>
    </source>
</evidence>
<dbReference type="GO" id="GO:0004674">
    <property type="term" value="F:protein serine/threonine kinase activity"/>
    <property type="evidence" value="ECO:0007669"/>
    <property type="project" value="UniProtKB-KW"/>
</dbReference>
<gene>
    <name evidence="17" type="ORF">Mkiyose1413_43020</name>
    <name evidence="16" type="ORF">SRL2020028_34830</name>
</gene>
<dbReference type="PROSITE" id="PS00107">
    <property type="entry name" value="PROTEIN_KINASE_ATP"/>
    <property type="match status" value="1"/>
</dbReference>
<evidence type="ECO:0000256" key="5">
    <source>
        <dbReference type="ARBA" id="ARBA00022679"/>
    </source>
</evidence>
<keyword evidence="11 14" id="KW-0472">Membrane</keyword>
<comment type="subcellular location">
    <subcellularLocation>
        <location evidence="1">Cell membrane</location>
        <topology evidence="1">Single-pass membrane protein</topology>
    </subcellularLocation>
</comment>
<keyword evidence="10 14" id="KW-1133">Transmembrane helix</keyword>
<dbReference type="EMBL" id="BRZI01000043">
    <property type="protein sequence ID" value="GLD32419.1"/>
    <property type="molecule type" value="Genomic_DNA"/>
</dbReference>
<dbReference type="Gene3D" id="3.30.200.20">
    <property type="entry name" value="Phosphorylase Kinase, domain 1"/>
    <property type="match status" value="1"/>
</dbReference>
<organism evidence="17 18">
    <name type="scientific">Mycobacterium kiyosense</name>
    <dbReference type="NCBI Taxonomy" id="2871094"/>
    <lineage>
        <taxon>Bacteria</taxon>
        <taxon>Bacillati</taxon>
        <taxon>Actinomycetota</taxon>
        <taxon>Actinomycetes</taxon>
        <taxon>Mycobacteriales</taxon>
        <taxon>Mycobacteriaceae</taxon>
        <taxon>Mycobacterium</taxon>
    </lineage>
</organism>
<dbReference type="Proteomes" id="UP001064782">
    <property type="component" value="Unassembled WGS sequence"/>
</dbReference>
<keyword evidence="3" id="KW-1003">Cell membrane</keyword>
<dbReference type="PANTHER" id="PTHR43289">
    <property type="entry name" value="MITOGEN-ACTIVATED PROTEIN KINASE KINASE KINASE 20-RELATED"/>
    <property type="match status" value="1"/>
</dbReference>
<sequence length="531" mass="56315">MTVSAGDQRVGTTFGKYTITGVLGKGGMGEVYEAYDNQIGRSVALKIIKSQYAHDRKFRTRFERESHAAATLQEPHVIPIHGFGEIDGSLFIDMRLVRGKDLEALLAKGPLDAPRAVAIVNQIAAALDAAHAEGLVHRDVKPQNILVTPADFAYLVDFGIAEVVGENTRLTATDMRVGSWAYMAPERFAGTEITPAADIYSLACVLYEALTGELPFPGKTQGGLIAAHMSTPPPRPSQTNPRVPATLDDVIARGMAKEPDDRYGSAGALGRAAERALRSGVRTVVDPTDEPTRQLSWAPAPPTLPRAYPPSPPSPPAPPPYQQVYPQTYPPSGPQPVITNQVADQQDRRWVLPVVIGACVVLVLGVIGMVVSLLRKPDSPQSGAASSVSVPPTIPPYSGEPTDSSNSPQPSPSRPANVTPPLVAGPDQSAAHQSCDFGYHRNDSTAFGSRSGRGSPQTSCFFAQSVLDSYWSAYGNATTDARTVSAPGSVACPTIPGAECNGANFVMRCAGDGPNPWIRCTGGKEAVVYLW</sequence>
<evidence type="ECO:0000313" key="16">
    <source>
        <dbReference type="EMBL" id="GLB84227.1"/>
    </source>
</evidence>
<dbReference type="InterPro" id="IPR008271">
    <property type="entry name" value="Ser/Thr_kinase_AS"/>
</dbReference>
<feature type="compositionally biased region" description="Polar residues" evidence="13">
    <location>
        <begin position="379"/>
        <end position="390"/>
    </location>
</feature>
<dbReference type="RefSeq" id="WP_264890940.1">
    <property type="nucleotide sequence ID" value="NZ_BRXE01000044.1"/>
</dbReference>
<evidence type="ECO:0000256" key="14">
    <source>
        <dbReference type="SAM" id="Phobius"/>
    </source>
</evidence>
<dbReference type="InterPro" id="IPR011009">
    <property type="entry name" value="Kinase-like_dom_sf"/>
</dbReference>
<feature type="region of interest" description="Disordered" evidence="13">
    <location>
        <begin position="376"/>
        <end position="435"/>
    </location>
</feature>
<dbReference type="PANTHER" id="PTHR43289:SF6">
    <property type="entry name" value="SERINE_THREONINE-PROTEIN KINASE NEKL-3"/>
    <property type="match status" value="1"/>
</dbReference>
<feature type="region of interest" description="Disordered" evidence="13">
    <location>
        <begin position="280"/>
        <end position="338"/>
    </location>
</feature>
<dbReference type="GO" id="GO:0005886">
    <property type="term" value="C:plasma membrane"/>
    <property type="evidence" value="ECO:0007669"/>
    <property type="project" value="UniProtKB-SubCell"/>
</dbReference>
<dbReference type="GO" id="GO:0005524">
    <property type="term" value="F:ATP binding"/>
    <property type="evidence" value="ECO:0007669"/>
    <property type="project" value="UniProtKB-UniRule"/>
</dbReference>
<dbReference type="InterPro" id="IPR000719">
    <property type="entry name" value="Prot_kinase_dom"/>
</dbReference>